<feature type="transmembrane region" description="Helical" evidence="1">
    <location>
        <begin position="185"/>
        <end position="205"/>
    </location>
</feature>
<reference evidence="2 3" key="1">
    <citation type="journal article" date="2013" name="Genome Announc.">
        <title>Draft Genome Sequence of Cyclobacterium qasimii Strain M12-11BT, Isolated from Arctic Marine Sediment.</title>
        <authorList>
            <person name="Shivaji S."/>
            <person name="Ara S."/>
            <person name="Singh A."/>
            <person name="Kumar Pinnaka A."/>
        </authorList>
    </citation>
    <scope>NUCLEOTIDE SEQUENCE [LARGE SCALE GENOMIC DNA]</scope>
    <source>
        <strain evidence="2 3">M12-11B</strain>
    </source>
</reference>
<feature type="transmembrane region" description="Helical" evidence="1">
    <location>
        <begin position="42"/>
        <end position="60"/>
    </location>
</feature>
<keyword evidence="1" id="KW-1133">Transmembrane helix</keyword>
<dbReference type="EMBL" id="ATNM01000099">
    <property type="protein sequence ID" value="EPR68411.1"/>
    <property type="molecule type" value="Genomic_DNA"/>
</dbReference>
<dbReference type="eggNOG" id="COG0671">
    <property type="taxonomic scope" value="Bacteria"/>
</dbReference>
<sequence length="207" mass="23368">MYRKLALVLSVIFQPLVIPTLMVVTLFYVVPEATIVPKAAKWAVLLLISFTTLLVPLLGLMGLRFSAVINSLQLPDRKERIYPFALVSVFYMMTVSFFYWKLNIDQLLIVTLSLVTVSLILMTLITLFWKISAHQTAMGGWVAIVSVLSLKFTSGPLFYYFILVILLSGLIGTARLYLNAHRPSEVYAGFLLGFGICYPVFYHFVIN</sequence>
<dbReference type="CDD" id="cd01610">
    <property type="entry name" value="PAP2_like"/>
    <property type="match status" value="1"/>
</dbReference>
<keyword evidence="1" id="KW-0812">Transmembrane</keyword>
<gene>
    <name evidence="2" type="ORF">ADICYQ_2506</name>
</gene>
<accession>S7VEF5</accession>
<comment type="caution">
    <text evidence="2">The sequence shown here is derived from an EMBL/GenBank/DDBJ whole genome shotgun (WGS) entry which is preliminary data.</text>
</comment>
<feature type="transmembrane region" description="Helical" evidence="1">
    <location>
        <begin position="106"/>
        <end position="129"/>
    </location>
</feature>
<evidence type="ECO:0000313" key="3">
    <source>
        <dbReference type="Proteomes" id="UP000014974"/>
    </source>
</evidence>
<dbReference type="Proteomes" id="UP000014974">
    <property type="component" value="Unassembled WGS sequence"/>
</dbReference>
<evidence type="ECO:0008006" key="4">
    <source>
        <dbReference type="Google" id="ProtNLM"/>
    </source>
</evidence>
<keyword evidence="1" id="KW-0472">Membrane</keyword>
<dbReference type="RefSeq" id="WP_020892536.1">
    <property type="nucleotide sequence ID" value="NZ_ATNM01000099.1"/>
</dbReference>
<dbReference type="Gene3D" id="1.20.144.10">
    <property type="entry name" value="Phosphatidic acid phosphatase type 2/haloperoxidase"/>
    <property type="match status" value="1"/>
</dbReference>
<protein>
    <recommendedName>
        <fullName evidence="4">PAP2 superfamily domain protein</fullName>
    </recommendedName>
</protein>
<feature type="transmembrane region" description="Helical" evidence="1">
    <location>
        <begin position="158"/>
        <end position="178"/>
    </location>
</feature>
<dbReference type="InterPro" id="IPR036938">
    <property type="entry name" value="PAP2/HPO_sf"/>
</dbReference>
<feature type="transmembrane region" description="Helical" evidence="1">
    <location>
        <begin position="81"/>
        <end position="100"/>
    </location>
</feature>
<dbReference type="AlphaFoldDB" id="S7VEF5"/>
<proteinExistence type="predicted"/>
<feature type="transmembrane region" description="Helical" evidence="1">
    <location>
        <begin position="7"/>
        <end position="30"/>
    </location>
</feature>
<name>S7VEF5_9BACT</name>
<evidence type="ECO:0000313" key="2">
    <source>
        <dbReference type="EMBL" id="EPR68411.1"/>
    </source>
</evidence>
<organism evidence="2 3">
    <name type="scientific">Cyclobacterium qasimii M12-11B</name>
    <dbReference type="NCBI Taxonomy" id="641524"/>
    <lineage>
        <taxon>Bacteria</taxon>
        <taxon>Pseudomonadati</taxon>
        <taxon>Bacteroidota</taxon>
        <taxon>Cytophagia</taxon>
        <taxon>Cytophagales</taxon>
        <taxon>Cyclobacteriaceae</taxon>
        <taxon>Cyclobacterium</taxon>
    </lineage>
</organism>
<evidence type="ECO:0000256" key="1">
    <source>
        <dbReference type="SAM" id="Phobius"/>
    </source>
</evidence>
<dbReference type="STRING" id="641524.ADICYQ_2506"/>
<dbReference type="SUPFAM" id="SSF48317">
    <property type="entry name" value="Acid phosphatase/Vanadium-dependent haloperoxidase"/>
    <property type="match status" value="2"/>
</dbReference>